<evidence type="ECO:0000313" key="3">
    <source>
        <dbReference type="EMBL" id="SNC61233.1"/>
    </source>
</evidence>
<dbReference type="EMBL" id="FYEX01000001">
    <property type="protein sequence ID" value="SNC61233.1"/>
    <property type="molecule type" value="Genomic_DNA"/>
</dbReference>
<evidence type="ECO:0000256" key="1">
    <source>
        <dbReference type="ARBA" id="ARBA00008950"/>
    </source>
</evidence>
<reference evidence="3 4" key="1">
    <citation type="submission" date="2017-06" db="EMBL/GenBank/DDBJ databases">
        <authorList>
            <person name="Kim H.J."/>
            <person name="Triplett B.A."/>
        </authorList>
    </citation>
    <scope>NUCLEOTIDE SEQUENCE [LARGE SCALE GENOMIC DNA]</scope>
    <source>
        <strain evidence="3 4">MWH-VicM1</strain>
    </source>
</reference>
<keyword evidence="4" id="KW-1185">Reference proteome</keyword>
<dbReference type="InterPro" id="IPR011152">
    <property type="entry name" value="Pesterase_MJ0912"/>
</dbReference>
<dbReference type="PIRSF" id="PIRSF000883">
    <property type="entry name" value="Pesterase_MJ0912"/>
    <property type="match status" value="1"/>
</dbReference>
<gene>
    <name evidence="3" type="ORF">SAMN06295916_0437</name>
</gene>
<dbReference type="OrthoDB" id="9813918at2"/>
<dbReference type="RefSeq" id="WP_088812331.1">
    <property type="nucleotide sequence ID" value="NZ_FYEX01000001.1"/>
</dbReference>
<dbReference type="AlphaFoldDB" id="A0A212T593"/>
<proteinExistence type="inferred from homology"/>
<organism evidence="3 4">
    <name type="scientific">Polynucleobacter victoriensis</name>
    <dbReference type="NCBI Taxonomy" id="2049319"/>
    <lineage>
        <taxon>Bacteria</taxon>
        <taxon>Pseudomonadati</taxon>
        <taxon>Pseudomonadota</taxon>
        <taxon>Betaproteobacteria</taxon>
        <taxon>Burkholderiales</taxon>
        <taxon>Burkholderiaceae</taxon>
        <taxon>Polynucleobacter</taxon>
    </lineage>
</organism>
<evidence type="ECO:0000259" key="2">
    <source>
        <dbReference type="Pfam" id="PF12850"/>
    </source>
</evidence>
<dbReference type="GO" id="GO:0005737">
    <property type="term" value="C:cytoplasm"/>
    <property type="evidence" value="ECO:0007669"/>
    <property type="project" value="TreeGrafter"/>
</dbReference>
<dbReference type="InterPro" id="IPR029052">
    <property type="entry name" value="Metallo-depent_PP-like"/>
</dbReference>
<evidence type="ECO:0000313" key="4">
    <source>
        <dbReference type="Proteomes" id="UP000197215"/>
    </source>
</evidence>
<feature type="domain" description="Calcineurin-like phosphoesterase" evidence="2">
    <location>
        <begin position="6"/>
        <end position="215"/>
    </location>
</feature>
<dbReference type="PANTHER" id="PTHR42850">
    <property type="entry name" value="METALLOPHOSPHOESTERASE"/>
    <property type="match status" value="1"/>
</dbReference>
<accession>A0A212T593</accession>
<protein>
    <submittedName>
        <fullName evidence="3">Calcineurin-like phosphoesterase superfamily domain-containing protein</fullName>
    </submittedName>
</protein>
<dbReference type="PANTHER" id="PTHR42850:SF2">
    <property type="entry name" value="BLL5683 PROTEIN"/>
    <property type="match status" value="1"/>
</dbReference>
<comment type="similarity">
    <text evidence="1">Belongs to the metallophosphoesterase superfamily. YfcE family.</text>
</comment>
<name>A0A212T593_9BURK</name>
<dbReference type="InterPro" id="IPR024654">
    <property type="entry name" value="Calcineurin-like_PHP_lpxH"/>
</dbReference>
<dbReference type="Pfam" id="PF12850">
    <property type="entry name" value="Metallophos_2"/>
    <property type="match status" value="1"/>
</dbReference>
<dbReference type="CDD" id="cd00838">
    <property type="entry name" value="MPP_superfamily"/>
    <property type="match status" value="1"/>
</dbReference>
<sequence length="252" mass="27913">MSSERKIALFADIHSNLEAFEACIEHAEHQGADQFVFLGDLVGYNADPVAIIEKVAELIDKKKAIAVLGNHDEAVFTDHSTRMNANAWAAIQWTRDQLGDDHVAFLKGLPLIVKDEDISYVHANASNPHKWGYIHDGLAAWHCSEAAGTPYTFVGHVHEPTVYYQSAVGKLIRFMPGNGEVMPMPKHRKWVTVTGSLGQPRDGNPAANYALFEPDQEVITFNRIDYDQYKAADKVHQAGLPAELANRLLTGK</sequence>
<dbReference type="GO" id="GO:0016791">
    <property type="term" value="F:phosphatase activity"/>
    <property type="evidence" value="ECO:0007669"/>
    <property type="project" value="TreeGrafter"/>
</dbReference>
<dbReference type="Proteomes" id="UP000197215">
    <property type="component" value="Unassembled WGS sequence"/>
</dbReference>
<dbReference type="Gene3D" id="3.60.21.10">
    <property type="match status" value="1"/>
</dbReference>
<dbReference type="InterPro" id="IPR050126">
    <property type="entry name" value="Ap4A_hydrolase"/>
</dbReference>
<dbReference type="SUPFAM" id="SSF56300">
    <property type="entry name" value="Metallo-dependent phosphatases"/>
    <property type="match status" value="1"/>
</dbReference>